<comment type="caution">
    <text evidence="1">The sequence shown here is derived from an EMBL/GenBank/DDBJ whole genome shotgun (WGS) entry which is preliminary data.</text>
</comment>
<dbReference type="Proteomes" id="UP001168552">
    <property type="component" value="Unassembled WGS sequence"/>
</dbReference>
<accession>A0ABT8F2N3</accession>
<keyword evidence="2" id="KW-1185">Reference proteome</keyword>
<evidence type="ECO:0000313" key="1">
    <source>
        <dbReference type="EMBL" id="MDN4164712.1"/>
    </source>
</evidence>
<proteinExistence type="predicted"/>
<dbReference type="EMBL" id="JAUHJS010000002">
    <property type="protein sequence ID" value="MDN4164712.1"/>
    <property type="molecule type" value="Genomic_DNA"/>
</dbReference>
<dbReference type="RefSeq" id="WP_320003239.1">
    <property type="nucleotide sequence ID" value="NZ_JAUHJS010000002.1"/>
</dbReference>
<gene>
    <name evidence="1" type="ORF">QWY31_04315</name>
</gene>
<dbReference type="Pfam" id="PF05742">
    <property type="entry name" value="TANGO2"/>
    <property type="match status" value="1"/>
</dbReference>
<sequence length="242" mass="27993">MCTVTYLPFGPDHFILTSNRDETTLRKPADFPYSKSFHDKNIIYPKDGAAGGTWVAASDTNVVMCLLNGAFEKHKHEPPYRMSRGLMLMEAIECIRPEEFIKNFDFQGIEPFTLLMIYKEGVRKFIEFRWDGANKYITMKDTDKPYIWSSSTLYTKEVQEKREAIFQDWLKKNPSPDVFAIRDFQTQKDPQDPANSFLMKRDKGLQTVSTTSIELKANKVSMVYEDHTQPGIKSLTLSVDHH</sequence>
<name>A0ABT8F2N3_9BACT</name>
<evidence type="ECO:0000313" key="2">
    <source>
        <dbReference type="Proteomes" id="UP001168552"/>
    </source>
</evidence>
<reference evidence="1" key="1">
    <citation type="submission" date="2023-06" db="EMBL/GenBank/DDBJ databases">
        <title>Cytophagales bacterium Strain LB-30, isolated from soil.</title>
        <authorList>
            <person name="Liu B."/>
        </authorList>
    </citation>
    <scope>NUCLEOTIDE SEQUENCE</scope>
    <source>
        <strain evidence="1">LB-30</strain>
    </source>
</reference>
<organism evidence="1 2">
    <name type="scientific">Shiella aurantiaca</name>
    <dbReference type="NCBI Taxonomy" id="3058365"/>
    <lineage>
        <taxon>Bacteria</taxon>
        <taxon>Pseudomonadati</taxon>
        <taxon>Bacteroidota</taxon>
        <taxon>Cytophagia</taxon>
        <taxon>Cytophagales</taxon>
        <taxon>Shiellaceae</taxon>
        <taxon>Shiella</taxon>
    </lineage>
</organism>
<protein>
    <submittedName>
        <fullName evidence="1">NRDE family protein</fullName>
    </submittedName>
</protein>
<dbReference type="InterPro" id="IPR008551">
    <property type="entry name" value="TANGO2"/>
</dbReference>